<evidence type="ECO:0000256" key="2">
    <source>
        <dbReference type="SAM" id="SignalP"/>
    </source>
</evidence>
<dbReference type="OrthoDB" id="5872423at2"/>
<protein>
    <submittedName>
        <fullName evidence="4">Porin family protein</fullName>
    </submittedName>
</protein>
<feature type="domain" description="Outer membrane protein beta-barrel" evidence="3">
    <location>
        <begin position="8"/>
        <end position="201"/>
    </location>
</feature>
<dbReference type="InterPro" id="IPR011250">
    <property type="entry name" value="OMP/PagP_B-barrel"/>
</dbReference>
<dbReference type="AlphaFoldDB" id="A0A557NX68"/>
<feature type="chain" id="PRO_5022108638" evidence="2">
    <location>
        <begin position="22"/>
        <end position="201"/>
    </location>
</feature>
<dbReference type="RefSeq" id="WP_144389040.1">
    <property type="nucleotide sequence ID" value="NZ_CANNCB010000056.1"/>
</dbReference>
<dbReference type="Pfam" id="PF13505">
    <property type="entry name" value="OMP_b-brl"/>
    <property type="match status" value="1"/>
</dbReference>
<keyword evidence="1 2" id="KW-0732">Signal</keyword>
<dbReference type="SUPFAM" id="SSF56925">
    <property type="entry name" value="OMPA-like"/>
    <property type="match status" value="1"/>
</dbReference>
<gene>
    <name evidence="4" type="ORF">FOF44_16235</name>
</gene>
<reference evidence="4 5" key="1">
    <citation type="submission" date="2019-07" db="EMBL/GenBank/DDBJ databases">
        <title>The draft genome sequence of Vibrio algivorus M1486.</title>
        <authorList>
            <person name="Meng X."/>
        </authorList>
    </citation>
    <scope>NUCLEOTIDE SEQUENCE [LARGE SCALE GENOMIC DNA]</scope>
    <source>
        <strain evidence="4 5">M1486</strain>
    </source>
</reference>
<feature type="signal peptide" evidence="2">
    <location>
        <begin position="1"/>
        <end position="21"/>
    </location>
</feature>
<evidence type="ECO:0000313" key="5">
    <source>
        <dbReference type="Proteomes" id="UP000319828"/>
    </source>
</evidence>
<dbReference type="Gene3D" id="2.40.160.20">
    <property type="match status" value="1"/>
</dbReference>
<evidence type="ECO:0000259" key="3">
    <source>
        <dbReference type="Pfam" id="PF13505"/>
    </source>
</evidence>
<organism evidence="4 5">
    <name type="scientific">Vibrio algivorus</name>
    <dbReference type="NCBI Taxonomy" id="1667024"/>
    <lineage>
        <taxon>Bacteria</taxon>
        <taxon>Pseudomonadati</taxon>
        <taxon>Pseudomonadota</taxon>
        <taxon>Gammaproteobacteria</taxon>
        <taxon>Vibrionales</taxon>
        <taxon>Vibrionaceae</taxon>
        <taxon>Vibrio</taxon>
    </lineage>
</organism>
<evidence type="ECO:0000313" key="4">
    <source>
        <dbReference type="EMBL" id="TVO33014.1"/>
    </source>
</evidence>
<accession>A0A557NX68</accession>
<sequence length="201" mass="22223">MTSLRLFALAPLAMLSISSHAADVAGKDYFYLGTGAVGVSSDPVNVAGAGRVEFNDSEIYENPNVTVGIGHYYSKHFAVEGFYRYSRTEGEFSDDSMANLDTHQFALSGLATTGEIWKTPFELYAKLTGTYTYSKFKADNFDVNDEDGVGGLNISGGLQWNLMHSDYFFRAEYVYALTMGDLYGHDDYDYKGVQISLGRTF</sequence>
<evidence type="ECO:0000256" key="1">
    <source>
        <dbReference type="ARBA" id="ARBA00022729"/>
    </source>
</evidence>
<comment type="caution">
    <text evidence="4">The sequence shown here is derived from an EMBL/GenBank/DDBJ whole genome shotgun (WGS) entry which is preliminary data.</text>
</comment>
<name>A0A557NX68_9VIBR</name>
<dbReference type="InterPro" id="IPR027385">
    <property type="entry name" value="Beta-barrel_OMP"/>
</dbReference>
<proteinExistence type="predicted"/>
<dbReference type="Proteomes" id="UP000319828">
    <property type="component" value="Unassembled WGS sequence"/>
</dbReference>
<dbReference type="EMBL" id="VMKJ01000049">
    <property type="protein sequence ID" value="TVO33014.1"/>
    <property type="molecule type" value="Genomic_DNA"/>
</dbReference>